<evidence type="ECO:0000313" key="1">
    <source>
        <dbReference type="EMBL" id="AKI78933.1"/>
    </source>
</evidence>
<evidence type="ECO:0000313" key="2">
    <source>
        <dbReference type="Proteomes" id="UP000241474"/>
    </source>
</evidence>
<name>A0A0G2XZZ9_MIMIV</name>
<accession>A0A0G2XZZ9</accession>
<protein>
    <submittedName>
        <fullName evidence="1">Uncharacterized protein</fullName>
    </submittedName>
</protein>
<dbReference type="Proteomes" id="UP000241474">
    <property type="component" value="Segment"/>
</dbReference>
<organism evidence="1 2">
    <name type="scientific">Acanthamoeba polyphaga mimivirus</name>
    <name type="common">APMV</name>
    <dbReference type="NCBI Taxonomy" id="212035"/>
    <lineage>
        <taxon>Viruses</taxon>
        <taxon>Varidnaviria</taxon>
        <taxon>Bamfordvirae</taxon>
        <taxon>Nucleocytoviricota</taxon>
        <taxon>Megaviricetes</taxon>
        <taxon>Imitervirales</taxon>
        <taxon>Mimiviridae</taxon>
        <taxon>Megamimivirinae</taxon>
        <taxon>Mimivirus</taxon>
        <taxon>Mimivirus bradfordmassiliense</taxon>
    </lineage>
</organism>
<dbReference type="EMBL" id="KM982401">
    <property type="protein sequence ID" value="AKI78933.1"/>
    <property type="molecule type" value="Genomic_DNA"/>
</dbReference>
<organismHost>
    <name type="scientific">Acanthamoeba polyphaga</name>
    <name type="common">Amoeba</name>
    <dbReference type="NCBI Taxonomy" id="5757"/>
</organismHost>
<sequence>MDLYSVVKRSINSWNLTDHEFDVLGCLLGVFSDQYSAHSFLKKHTDIRVSMYNYTLIKQTNNYAILEQHNELNDVCLIKLFVEKNRFKKNFYFMMFK</sequence>
<reference evidence="1 2" key="1">
    <citation type="submission" date="2014-10" db="EMBL/GenBank/DDBJ databases">
        <title>Pan-genome analysis of Brazilian lineage A amoebal mimiviruses.</title>
        <authorList>
            <person name="Assis F.L."/>
            <person name="Abrahao J.S."/>
            <person name="Kroon E.G."/>
            <person name="Dornas F.P."/>
            <person name="Andrade K.R."/>
            <person name="Borato P.V.M."/>
            <person name="Pilotto M.R."/>
            <person name="Benamar S."/>
            <person name="LaScola B."/>
            <person name="Colson P."/>
        </authorList>
    </citation>
    <scope>NUCLEOTIDE SEQUENCE [LARGE SCALE GENOMIC DNA]</scope>
    <source>
        <strain evidence="1 2">Oyster</strain>
    </source>
</reference>
<proteinExistence type="predicted"/>